<comment type="similarity">
    <text evidence="2">Belongs to the periplasmic pilus chaperone family.</text>
</comment>
<dbReference type="Proteomes" id="UP000344450">
    <property type="component" value="Chromosome"/>
</dbReference>
<evidence type="ECO:0000259" key="8">
    <source>
        <dbReference type="Pfam" id="PF02753"/>
    </source>
</evidence>
<gene>
    <name evidence="9" type="ORF">GHC21_09220</name>
</gene>
<protein>
    <submittedName>
        <fullName evidence="9">Fimbria/pilus periplasmic chaperone</fullName>
    </submittedName>
</protein>
<evidence type="ECO:0000313" key="10">
    <source>
        <dbReference type="Proteomes" id="UP000344450"/>
    </source>
</evidence>
<keyword evidence="4" id="KW-0574">Periplasm</keyword>
<dbReference type="PANTHER" id="PTHR30251">
    <property type="entry name" value="PILUS ASSEMBLY CHAPERONE"/>
    <property type="match status" value="1"/>
</dbReference>
<dbReference type="Gene3D" id="2.60.40.10">
    <property type="entry name" value="Immunoglobulins"/>
    <property type="match status" value="2"/>
</dbReference>
<keyword evidence="3 6" id="KW-0732">Signal</keyword>
<dbReference type="InterPro" id="IPR016148">
    <property type="entry name" value="Pili_assmbl_chaperone_C"/>
</dbReference>
<sequence length="239" mass="26925">MFLRTLISILFICAMSLPAAASVVMQSNRVIYDASEAQRNIKFTNNDNFPYIVQVWASASDDKQPIANENIPFAVSPGIFKMQGKQDQIINLLYTNSKLKLDKEQIYYLHFTQVPSVIAGDRDKNKLVLIVNSVVKIFLRPTNLSISYDKMFDYIHYSVTRDTTDCNLVIDNRSPYYLNSIGLTTALNSPPKNTAMKMIAPLSQYTLQTACVNSGAKPEVSISFINDYGVVQKQTLKEK</sequence>
<name>A0ABX6DMK6_KLUIN</name>
<evidence type="ECO:0000256" key="1">
    <source>
        <dbReference type="ARBA" id="ARBA00004418"/>
    </source>
</evidence>
<dbReference type="RefSeq" id="WP_153742725.1">
    <property type="nucleotide sequence ID" value="NZ_CP045843.1"/>
</dbReference>
<keyword evidence="10" id="KW-1185">Reference proteome</keyword>
<evidence type="ECO:0000256" key="4">
    <source>
        <dbReference type="ARBA" id="ARBA00022764"/>
    </source>
</evidence>
<comment type="subcellular location">
    <subcellularLocation>
        <location evidence="1">Periplasm</location>
    </subcellularLocation>
</comment>
<accession>A0ABX6DMK6</accession>
<dbReference type="PANTHER" id="PTHR30251:SF25">
    <property type="entry name" value="FIMBRIAE CHAPARONE"/>
    <property type="match status" value="1"/>
</dbReference>
<dbReference type="Pfam" id="PF00345">
    <property type="entry name" value="PapD_N"/>
    <property type="match status" value="1"/>
</dbReference>
<keyword evidence="5" id="KW-0143">Chaperone</keyword>
<dbReference type="InterPro" id="IPR036316">
    <property type="entry name" value="Pili_assmbl_chap_C_dom_sf"/>
</dbReference>
<dbReference type="SUPFAM" id="SSF49354">
    <property type="entry name" value="PapD-like"/>
    <property type="match status" value="1"/>
</dbReference>
<evidence type="ECO:0000256" key="2">
    <source>
        <dbReference type="ARBA" id="ARBA00007399"/>
    </source>
</evidence>
<dbReference type="InterPro" id="IPR008962">
    <property type="entry name" value="PapD-like_sf"/>
</dbReference>
<reference evidence="9 10" key="1">
    <citation type="submission" date="2019-10" db="EMBL/GenBank/DDBJ databases">
        <title>Complete genome sequencing of drug resistant plasmids in Kluyvera intermedia.</title>
        <authorList>
            <person name="Ke C."/>
            <person name="Jian S."/>
        </authorList>
    </citation>
    <scope>NUCLEOTIDE SEQUENCE [LARGE SCALE GENOMIC DNA]</scope>
    <source>
        <strain evidence="9 10">N2-1</strain>
    </source>
</reference>
<evidence type="ECO:0000256" key="3">
    <source>
        <dbReference type="ARBA" id="ARBA00022729"/>
    </source>
</evidence>
<feature type="signal peptide" evidence="6">
    <location>
        <begin position="1"/>
        <end position="21"/>
    </location>
</feature>
<dbReference type="InterPro" id="IPR016147">
    <property type="entry name" value="Pili_assmbl_chaperone_N"/>
</dbReference>
<evidence type="ECO:0000256" key="5">
    <source>
        <dbReference type="ARBA" id="ARBA00023186"/>
    </source>
</evidence>
<dbReference type="EMBL" id="CP045845">
    <property type="protein sequence ID" value="QGH29829.1"/>
    <property type="molecule type" value="Genomic_DNA"/>
</dbReference>
<evidence type="ECO:0000256" key="6">
    <source>
        <dbReference type="SAM" id="SignalP"/>
    </source>
</evidence>
<dbReference type="InterPro" id="IPR013783">
    <property type="entry name" value="Ig-like_fold"/>
</dbReference>
<dbReference type="InterPro" id="IPR001829">
    <property type="entry name" value="Pili_assmbl_chaperone_bac"/>
</dbReference>
<feature type="domain" description="Pili assembly chaperone C-terminal" evidence="8">
    <location>
        <begin position="170"/>
        <end position="232"/>
    </location>
</feature>
<dbReference type="GeneID" id="91972581"/>
<dbReference type="SUPFAM" id="SSF49584">
    <property type="entry name" value="Periplasmic chaperone C-domain"/>
    <property type="match status" value="1"/>
</dbReference>
<organism evidence="9 10">
    <name type="scientific">Kluyvera intermedia</name>
    <name type="common">Enterobacter intermedius</name>
    <dbReference type="NCBI Taxonomy" id="61648"/>
    <lineage>
        <taxon>Bacteria</taxon>
        <taxon>Pseudomonadati</taxon>
        <taxon>Pseudomonadota</taxon>
        <taxon>Gammaproteobacteria</taxon>
        <taxon>Enterobacterales</taxon>
        <taxon>Enterobacteriaceae</taxon>
        <taxon>Kluyvera</taxon>
    </lineage>
</organism>
<dbReference type="PRINTS" id="PR00969">
    <property type="entry name" value="CHAPERONPILI"/>
</dbReference>
<evidence type="ECO:0000259" key="7">
    <source>
        <dbReference type="Pfam" id="PF00345"/>
    </source>
</evidence>
<evidence type="ECO:0000313" key="9">
    <source>
        <dbReference type="EMBL" id="QGH29829.1"/>
    </source>
</evidence>
<proteinExistence type="inferred from homology"/>
<dbReference type="InterPro" id="IPR050643">
    <property type="entry name" value="Periplasmic_pilus_chap"/>
</dbReference>
<feature type="chain" id="PRO_5045776450" evidence="6">
    <location>
        <begin position="22"/>
        <end position="239"/>
    </location>
</feature>
<dbReference type="Pfam" id="PF02753">
    <property type="entry name" value="PapD_C"/>
    <property type="match status" value="1"/>
</dbReference>
<feature type="domain" description="Pili assembly chaperone N-terminal" evidence="7">
    <location>
        <begin position="23"/>
        <end position="144"/>
    </location>
</feature>